<evidence type="ECO:0000313" key="3">
    <source>
        <dbReference type="EMBL" id="MFK2855159.1"/>
    </source>
</evidence>
<name>A0ABW8ILK7_9GAMM</name>
<organism evidence="3 4">
    <name type="scientific">Dyella humi</name>
    <dbReference type="NCBI Taxonomy" id="1770547"/>
    <lineage>
        <taxon>Bacteria</taxon>
        <taxon>Pseudomonadati</taxon>
        <taxon>Pseudomonadota</taxon>
        <taxon>Gammaproteobacteria</taxon>
        <taxon>Lysobacterales</taxon>
        <taxon>Rhodanobacteraceae</taxon>
        <taxon>Dyella</taxon>
    </lineage>
</organism>
<evidence type="ECO:0000256" key="1">
    <source>
        <dbReference type="SAM" id="Phobius"/>
    </source>
</evidence>
<keyword evidence="4" id="KW-1185">Reference proteome</keyword>
<accession>A0ABW8ILK7</accession>
<sequence length="569" mass="62952">MFPLKSRGASYVRTTASHKLACLVALLIYLVLALCYFGTSGAWTHHYLGEGNDPVSFVWYIHWWPFAIQHHLNPFFSHYVWHPNGVNLSWTTSIPFVALLLWPITAAAGPVMAFNVVSIMAPALSAWTAFLLAMYLSRRWLSSLFAGYFFGFSSYELGQLLGHLNLDLIFLVPVAVLLCIAHVRGDLRRYTFVAALALVLTIQLGIATEILASLCVFGAIAWGIFLLFTHPSQRAPLWRLAKDIAITAPVVLILTAPYLIYMVKGMAHGQPFHTSPTAYSADPLNLLVPTRVSLLGRVTSGWAEKFAGNASEQGAYLGLPLLVLMIWYFRDHYRDRVTKALLVTTCALALMSFGPRLQIERHITWLRLPWHLFMKAPLVSEALPIRFMMYVALCAAMVAGLWLSDAKTRTQMAGRVAIALLAIVTLLPDPAAFAWTPWPAQAFFQGDHIKQVLGKDPNVLILPFSDQGPGMGWQVDTGMALTQAAGYLGPDPQQEDGDTLNELRHGELSPDFKNHLQAFCLSHNVDYILIGPKTPASLTNAISGLPWMQHVDRGVVVVNVPPMSALSLR</sequence>
<feature type="transmembrane region" description="Helical" evidence="1">
    <location>
        <begin position="20"/>
        <end position="39"/>
    </location>
</feature>
<feature type="transmembrane region" description="Helical" evidence="1">
    <location>
        <begin position="157"/>
        <end position="180"/>
    </location>
</feature>
<protein>
    <recommendedName>
        <fullName evidence="2">DUF6311 domain-containing protein</fullName>
    </recommendedName>
</protein>
<feature type="transmembrane region" description="Helical" evidence="1">
    <location>
        <begin position="88"/>
        <end position="109"/>
    </location>
</feature>
<proteinExistence type="predicted"/>
<dbReference type="InterPro" id="IPR046278">
    <property type="entry name" value="DUF6311"/>
</dbReference>
<feature type="transmembrane region" description="Helical" evidence="1">
    <location>
        <begin position="210"/>
        <end position="228"/>
    </location>
</feature>
<dbReference type="RefSeq" id="WP_380006659.1">
    <property type="nucleotide sequence ID" value="NZ_JADIKI010000023.1"/>
</dbReference>
<feature type="transmembrane region" description="Helical" evidence="1">
    <location>
        <begin position="187"/>
        <end position="204"/>
    </location>
</feature>
<feature type="transmembrane region" description="Helical" evidence="1">
    <location>
        <begin position="341"/>
        <end position="359"/>
    </location>
</feature>
<feature type="transmembrane region" description="Helical" evidence="1">
    <location>
        <begin position="240"/>
        <end position="261"/>
    </location>
</feature>
<keyword evidence="1" id="KW-1133">Transmembrane helix</keyword>
<evidence type="ECO:0000259" key="2">
    <source>
        <dbReference type="Pfam" id="PF19830"/>
    </source>
</evidence>
<reference evidence="3 4" key="1">
    <citation type="submission" date="2020-10" db="EMBL/GenBank/DDBJ databases">
        <title>Phylogeny of dyella-like bacteria.</title>
        <authorList>
            <person name="Fu J."/>
        </authorList>
    </citation>
    <scope>NUCLEOTIDE SEQUENCE [LARGE SCALE GENOMIC DNA]</scope>
    <source>
        <strain evidence="3 4">DHG40</strain>
    </source>
</reference>
<dbReference type="EMBL" id="JADIKI010000023">
    <property type="protein sequence ID" value="MFK2855159.1"/>
    <property type="molecule type" value="Genomic_DNA"/>
</dbReference>
<gene>
    <name evidence="3" type="ORF">ISP18_11200</name>
</gene>
<dbReference type="Proteomes" id="UP001620409">
    <property type="component" value="Unassembled WGS sequence"/>
</dbReference>
<feature type="transmembrane region" description="Helical" evidence="1">
    <location>
        <begin position="416"/>
        <end position="435"/>
    </location>
</feature>
<keyword evidence="1" id="KW-0812">Transmembrane</keyword>
<feature type="transmembrane region" description="Helical" evidence="1">
    <location>
        <begin position="387"/>
        <end position="404"/>
    </location>
</feature>
<comment type="caution">
    <text evidence="3">The sequence shown here is derived from an EMBL/GenBank/DDBJ whole genome shotgun (WGS) entry which is preliminary data.</text>
</comment>
<dbReference type="Pfam" id="PF19830">
    <property type="entry name" value="DUF6311"/>
    <property type="match status" value="1"/>
</dbReference>
<keyword evidence="1" id="KW-0472">Membrane</keyword>
<feature type="domain" description="DUF6311" evidence="2">
    <location>
        <begin position="53"/>
        <end position="422"/>
    </location>
</feature>
<evidence type="ECO:0000313" key="4">
    <source>
        <dbReference type="Proteomes" id="UP001620409"/>
    </source>
</evidence>
<feature type="transmembrane region" description="Helical" evidence="1">
    <location>
        <begin position="116"/>
        <end position="137"/>
    </location>
</feature>
<feature type="transmembrane region" description="Helical" evidence="1">
    <location>
        <begin position="313"/>
        <end position="329"/>
    </location>
</feature>